<proteinExistence type="predicted"/>
<reference evidence="1 2" key="1">
    <citation type="journal article" date="2019" name="Nat. Ecol. Evol.">
        <title>Megaphylogeny resolves global patterns of mushroom evolution.</title>
        <authorList>
            <person name="Varga T."/>
            <person name="Krizsan K."/>
            <person name="Foldi C."/>
            <person name="Dima B."/>
            <person name="Sanchez-Garcia M."/>
            <person name="Sanchez-Ramirez S."/>
            <person name="Szollosi G.J."/>
            <person name="Szarkandi J.G."/>
            <person name="Papp V."/>
            <person name="Albert L."/>
            <person name="Andreopoulos W."/>
            <person name="Angelini C."/>
            <person name="Antonin V."/>
            <person name="Barry K.W."/>
            <person name="Bougher N.L."/>
            <person name="Buchanan P."/>
            <person name="Buyck B."/>
            <person name="Bense V."/>
            <person name="Catcheside P."/>
            <person name="Chovatia M."/>
            <person name="Cooper J."/>
            <person name="Damon W."/>
            <person name="Desjardin D."/>
            <person name="Finy P."/>
            <person name="Geml J."/>
            <person name="Haridas S."/>
            <person name="Hughes K."/>
            <person name="Justo A."/>
            <person name="Karasinski D."/>
            <person name="Kautmanova I."/>
            <person name="Kiss B."/>
            <person name="Kocsube S."/>
            <person name="Kotiranta H."/>
            <person name="LaButti K.M."/>
            <person name="Lechner B.E."/>
            <person name="Liimatainen K."/>
            <person name="Lipzen A."/>
            <person name="Lukacs Z."/>
            <person name="Mihaltcheva S."/>
            <person name="Morgado L.N."/>
            <person name="Niskanen T."/>
            <person name="Noordeloos M.E."/>
            <person name="Ohm R.A."/>
            <person name="Ortiz-Santana B."/>
            <person name="Ovrebo C."/>
            <person name="Racz N."/>
            <person name="Riley R."/>
            <person name="Savchenko A."/>
            <person name="Shiryaev A."/>
            <person name="Soop K."/>
            <person name="Spirin V."/>
            <person name="Szebenyi C."/>
            <person name="Tomsovsky M."/>
            <person name="Tulloss R.E."/>
            <person name="Uehling J."/>
            <person name="Grigoriev I.V."/>
            <person name="Vagvolgyi C."/>
            <person name="Papp T."/>
            <person name="Martin F.M."/>
            <person name="Miettinen O."/>
            <person name="Hibbett D.S."/>
            <person name="Nagy L.G."/>
        </authorList>
    </citation>
    <scope>NUCLEOTIDE SEQUENCE [LARGE SCALE GENOMIC DNA]</scope>
    <source>
        <strain evidence="1 2">NL-1719</strain>
    </source>
</reference>
<keyword evidence="2" id="KW-1185">Reference proteome</keyword>
<name>A0ACD3BGZ0_9AGAR</name>
<protein>
    <submittedName>
        <fullName evidence="1">Uncharacterized protein</fullName>
    </submittedName>
</protein>
<evidence type="ECO:0000313" key="1">
    <source>
        <dbReference type="EMBL" id="TFK77014.1"/>
    </source>
</evidence>
<dbReference type="EMBL" id="ML208259">
    <property type="protein sequence ID" value="TFK77014.1"/>
    <property type="molecule type" value="Genomic_DNA"/>
</dbReference>
<gene>
    <name evidence="1" type="ORF">BDN72DRAFT_890797</name>
</gene>
<evidence type="ECO:0000313" key="2">
    <source>
        <dbReference type="Proteomes" id="UP000308600"/>
    </source>
</evidence>
<organism evidence="1 2">
    <name type="scientific">Pluteus cervinus</name>
    <dbReference type="NCBI Taxonomy" id="181527"/>
    <lineage>
        <taxon>Eukaryota</taxon>
        <taxon>Fungi</taxon>
        <taxon>Dikarya</taxon>
        <taxon>Basidiomycota</taxon>
        <taxon>Agaricomycotina</taxon>
        <taxon>Agaricomycetes</taxon>
        <taxon>Agaricomycetidae</taxon>
        <taxon>Agaricales</taxon>
        <taxon>Pluteineae</taxon>
        <taxon>Pluteaceae</taxon>
        <taxon>Pluteus</taxon>
    </lineage>
</organism>
<dbReference type="Proteomes" id="UP000308600">
    <property type="component" value="Unassembled WGS sequence"/>
</dbReference>
<sequence>MQQYYNPYVSSHYAQAYAQYAQYQPLPVQHIPQYVPPPRPTYSQMSSWYQTGSSRCSYKRCTFTGSEKSVEVHMMDRHLIYPPGWDRNKSSSGWDADPSLKGKRIPIQGTTLVLDTPEALEAWVEERKRRFPSAARVQDKKKRLNEAIARGQIVSGDPDFHHRKKRRIDGNSSSTPQNRSERPPPRTTFHPLPKRPATPPVADDDDSDSPPEALPSKPSSIPAATVQEDTPARPKAQSVPPRRPKSRPQPPRPLVNPFSSRPPLLRTLLLPEIRMTVSNLSQAIRFLVENDFLDNVELQPGQAGNKMIEEVTPESALVLPSPLNPANS</sequence>
<accession>A0ACD3BGZ0</accession>